<dbReference type="EMBL" id="JAPEIS010000013">
    <property type="protein sequence ID" value="KAJ8060778.1"/>
    <property type="molecule type" value="Genomic_DNA"/>
</dbReference>
<evidence type="ECO:0000313" key="2">
    <source>
        <dbReference type="Proteomes" id="UP001152300"/>
    </source>
</evidence>
<dbReference type="InterPro" id="IPR051654">
    <property type="entry name" value="Meroterpenoid_MTases"/>
</dbReference>
<organism evidence="1 2">
    <name type="scientific">Sclerotinia nivalis</name>
    <dbReference type="NCBI Taxonomy" id="352851"/>
    <lineage>
        <taxon>Eukaryota</taxon>
        <taxon>Fungi</taxon>
        <taxon>Dikarya</taxon>
        <taxon>Ascomycota</taxon>
        <taxon>Pezizomycotina</taxon>
        <taxon>Leotiomycetes</taxon>
        <taxon>Helotiales</taxon>
        <taxon>Sclerotiniaceae</taxon>
        <taxon>Sclerotinia</taxon>
    </lineage>
</organism>
<protein>
    <recommendedName>
        <fullName evidence="3">Methyltransferase domain-containing protein</fullName>
    </recommendedName>
</protein>
<dbReference type="PANTHER" id="PTHR35897:SF2">
    <property type="entry name" value="METHYLTRANSFERASE DOMAIN-CONTAINING PROTEIN"/>
    <property type="match status" value="1"/>
</dbReference>
<dbReference type="OrthoDB" id="2094832at2759"/>
<sequence length="161" mass="18563">MTTSIESEPIWCKEYSNGTDVVWYFPNIDNKLTVDTRHLLETYSNIPGDEVVHHINTIRDKAWAIRSHMCTGQGIFLNPSIPRHPLYRTTLSRLNDGASLMDVGTFIGQDLRQLVYNGAPSTNLYGVDIVNHWETGYEMYRDKEKFHARYIECDILSPNQP</sequence>
<evidence type="ECO:0000313" key="1">
    <source>
        <dbReference type="EMBL" id="KAJ8060778.1"/>
    </source>
</evidence>
<dbReference type="PANTHER" id="PTHR35897">
    <property type="entry name" value="METHYLTRANSFERASE AUSD"/>
    <property type="match status" value="1"/>
</dbReference>
<proteinExistence type="predicted"/>
<comment type="caution">
    <text evidence="1">The sequence shown here is derived from an EMBL/GenBank/DDBJ whole genome shotgun (WGS) entry which is preliminary data.</text>
</comment>
<keyword evidence="2" id="KW-1185">Reference proteome</keyword>
<dbReference type="Proteomes" id="UP001152300">
    <property type="component" value="Unassembled WGS sequence"/>
</dbReference>
<gene>
    <name evidence="1" type="ORF">OCU04_011081</name>
</gene>
<reference evidence="1" key="1">
    <citation type="submission" date="2022-11" db="EMBL/GenBank/DDBJ databases">
        <title>Genome Resource of Sclerotinia nivalis Strain SnTB1, a Plant Pathogen Isolated from American Ginseng.</title>
        <authorList>
            <person name="Fan S."/>
        </authorList>
    </citation>
    <scope>NUCLEOTIDE SEQUENCE</scope>
    <source>
        <strain evidence="1">SnTB1</strain>
    </source>
</reference>
<accession>A0A9X0AH01</accession>
<evidence type="ECO:0008006" key="3">
    <source>
        <dbReference type="Google" id="ProtNLM"/>
    </source>
</evidence>
<name>A0A9X0AH01_9HELO</name>
<dbReference type="AlphaFoldDB" id="A0A9X0AH01"/>